<sequence length="117" mass="13642">MERQIQNQHYEVYEVFVQRDALSHHVHVGSVVAPSAELALQVARENFLRREKAVNIWVVKQENVHATSYEDQDFFANQVLSKSYREVSGYAENARKWKAFKQVAITVDDLVNDIKEH</sequence>
<evidence type="ECO:0000313" key="1">
    <source>
        <dbReference type="EMBL" id="PWI57120.1"/>
    </source>
</evidence>
<name>A0A2U3D755_SULT2</name>
<gene>
    <name evidence="1" type="ORF">BM613_10210</name>
</gene>
<proteinExistence type="predicted"/>
<keyword evidence="2" id="KW-1185">Reference proteome</keyword>
<dbReference type="PIRSF" id="PIRSF030200">
    <property type="entry name" value="PaaB"/>
    <property type="match status" value="1"/>
</dbReference>
<reference evidence="1 2" key="1">
    <citation type="submission" date="2016-11" db="EMBL/GenBank/DDBJ databases">
        <title>Comparative genomics of Acidibacillus ferroxidans species.</title>
        <authorList>
            <person name="Oliveira G."/>
            <person name="Nunes G."/>
            <person name="Oliveira R."/>
            <person name="Araujo F."/>
            <person name="Salim A."/>
            <person name="Scholte L."/>
            <person name="Morais D."/>
            <person name="Nancucheo I."/>
            <person name="Johnson D.B."/>
            <person name="Grail B."/>
            <person name="Bittencourt J."/>
            <person name="Valadares R."/>
        </authorList>
    </citation>
    <scope>NUCLEOTIDE SEQUENCE [LARGE SCALE GENOMIC DNA]</scope>
    <source>
        <strain evidence="1 2">Y002</strain>
    </source>
</reference>
<dbReference type="Pfam" id="PF06243">
    <property type="entry name" value="PaaB"/>
    <property type="match status" value="1"/>
</dbReference>
<evidence type="ECO:0000313" key="2">
    <source>
        <dbReference type="Proteomes" id="UP000245380"/>
    </source>
</evidence>
<dbReference type="EMBL" id="MPDK01000018">
    <property type="protein sequence ID" value="PWI57120.1"/>
    <property type="molecule type" value="Genomic_DNA"/>
</dbReference>
<protein>
    <submittedName>
        <fullName evidence="1">Phenylacetic acid degradation protein</fullName>
    </submittedName>
</protein>
<comment type="caution">
    <text evidence="1">The sequence shown here is derived from an EMBL/GenBank/DDBJ whole genome shotgun (WGS) entry which is preliminary data.</text>
</comment>
<organism evidence="1 2">
    <name type="scientific">Sulfoacidibacillus thermotolerans</name>
    <name type="common">Acidibacillus sulfuroxidans</name>
    <dbReference type="NCBI Taxonomy" id="1765684"/>
    <lineage>
        <taxon>Bacteria</taxon>
        <taxon>Bacillati</taxon>
        <taxon>Bacillota</taxon>
        <taxon>Bacilli</taxon>
        <taxon>Bacillales</taxon>
        <taxon>Alicyclobacillaceae</taxon>
        <taxon>Sulfoacidibacillus</taxon>
    </lineage>
</organism>
<dbReference type="RefSeq" id="WP_181363057.1">
    <property type="nucleotide sequence ID" value="NZ_MPDK01000018.1"/>
</dbReference>
<dbReference type="InterPro" id="IPR038693">
    <property type="entry name" value="PaaB_sf"/>
</dbReference>
<dbReference type="AlphaFoldDB" id="A0A2U3D755"/>
<dbReference type="Proteomes" id="UP000245380">
    <property type="component" value="Unassembled WGS sequence"/>
</dbReference>
<dbReference type="Gene3D" id="3.10.20.520">
    <property type="entry name" value="Phenylacetic acid degradation B"/>
    <property type="match status" value="1"/>
</dbReference>
<dbReference type="InterPro" id="IPR009359">
    <property type="entry name" value="PaaB"/>
</dbReference>
<accession>A0A2U3D755</accession>